<comment type="caution">
    <text evidence="1">The sequence shown here is derived from an EMBL/GenBank/DDBJ whole genome shotgun (WGS) entry which is preliminary data.</text>
</comment>
<name>A0AAV6RSA8_SOLSE</name>
<organism evidence="1 2">
    <name type="scientific">Solea senegalensis</name>
    <name type="common">Senegalese sole</name>
    <dbReference type="NCBI Taxonomy" id="28829"/>
    <lineage>
        <taxon>Eukaryota</taxon>
        <taxon>Metazoa</taxon>
        <taxon>Chordata</taxon>
        <taxon>Craniata</taxon>
        <taxon>Vertebrata</taxon>
        <taxon>Euteleostomi</taxon>
        <taxon>Actinopterygii</taxon>
        <taxon>Neopterygii</taxon>
        <taxon>Teleostei</taxon>
        <taxon>Neoteleostei</taxon>
        <taxon>Acanthomorphata</taxon>
        <taxon>Carangaria</taxon>
        <taxon>Pleuronectiformes</taxon>
        <taxon>Pleuronectoidei</taxon>
        <taxon>Soleidae</taxon>
        <taxon>Solea</taxon>
    </lineage>
</organism>
<sequence>MSVTAPSSRGHHCRFIGLTGTAAGGNALTDRLTDCPSGRKPECFNDQKPWESGVFCHLCWTRFSPIPL</sequence>
<reference evidence="1 2" key="1">
    <citation type="journal article" date="2021" name="Sci. Rep.">
        <title>Chromosome anchoring in Senegalese sole (Solea senegalensis) reveals sex-associated markers and genome rearrangements in flatfish.</title>
        <authorList>
            <person name="Guerrero-Cozar I."/>
            <person name="Gomez-Garrido J."/>
            <person name="Berbel C."/>
            <person name="Martinez-Blanch J.F."/>
            <person name="Alioto T."/>
            <person name="Claros M.G."/>
            <person name="Gagnaire P.A."/>
            <person name="Manchado M."/>
        </authorList>
    </citation>
    <scope>NUCLEOTIDE SEQUENCE [LARGE SCALE GENOMIC DNA]</scope>
    <source>
        <strain evidence="1">Sse05_10M</strain>
    </source>
</reference>
<accession>A0AAV6RSA8</accession>
<evidence type="ECO:0000313" key="1">
    <source>
        <dbReference type="EMBL" id="KAG7508331.1"/>
    </source>
</evidence>
<protein>
    <submittedName>
        <fullName evidence="1">Uncharacterized protein</fullName>
    </submittedName>
</protein>
<proteinExistence type="predicted"/>
<dbReference type="AlphaFoldDB" id="A0AAV6RSA8"/>
<dbReference type="EMBL" id="JAGKHQ010000009">
    <property type="protein sequence ID" value="KAG7508331.1"/>
    <property type="molecule type" value="Genomic_DNA"/>
</dbReference>
<dbReference type="Proteomes" id="UP000693946">
    <property type="component" value="Linkage Group LG17"/>
</dbReference>
<gene>
    <name evidence="1" type="ORF">JOB18_009850</name>
</gene>
<keyword evidence="2" id="KW-1185">Reference proteome</keyword>
<evidence type="ECO:0000313" key="2">
    <source>
        <dbReference type="Proteomes" id="UP000693946"/>
    </source>
</evidence>